<protein>
    <submittedName>
        <fullName evidence="1">Uncharacterized protein</fullName>
    </submittedName>
</protein>
<sequence length="288" mass="32312">MSAYRSLFRVCVAHDFFSDGRCPGLEFIPTQHTQHIMGNAGLLLRRRGDGIVVSYDEARLASLEMYADDSDDPLCFEFKVYAADPEFRSYSEPFGAGMAEMPYFDNRGAAPGAVVRLHGSDYVAEHDLVALDSDRLGSMMGQKDRLLPPVFVLRIYAHHGRQSLLADWLDGDGVEYRIAFRSRRTYWQYYVLGEMAAQDARVVDADGRLEFEPLGRTTLAGGRDALVFRSTKDIPLHQDYDFRLQLSAKSQQGERVLIKRLPLACVSRPGMETIAGHGTVVSEIYVNS</sequence>
<gene>
    <name evidence="1" type="ORF">Tel_12330</name>
</gene>
<dbReference type="EMBL" id="CP013099">
    <property type="protein sequence ID" value="ALP53858.1"/>
    <property type="molecule type" value="Genomic_DNA"/>
</dbReference>
<evidence type="ECO:0000313" key="1">
    <source>
        <dbReference type="EMBL" id="ALP53858.1"/>
    </source>
</evidence>
<keyword evidence="2" id="KW-1185">Reference proteome</keyword>
<dbReference type="KEGG" id="tee:Tel_12330"/>
<evidence type="ECO:0000313" key="2">
    <source>
        <dbReference type="Proteomes" id="UP000055136"/>
    </source>
</evidence>
<organism evidence="1 2">
    <name type="scientific">Candidatus Tenderia electrophaga</name>
    <dbReference type="NCBI Taxonomy" id="1748243"/>
    <lineage>
        <taxon>Bacteria</taxon>
        <taxon>Pseudomonadati</taxon>
        <taxon>Pseudomonadota</taxon>
        <taxon>Gammaproteobacteria</taxon>
        <taxon>Candidatus Tenderiales</taxon>
        <taxon>Candidatus Tenderiaceae</taxon>
        <taxon>Candidatus Tenderia</taxon>
    </lineage>
</organism>
<accession>A0A0S2TFG3</accession>
<reference evidence="1" key="1">
    <citation type="submission" date="2015-10" db="EMBL/GenBank/DDBJ databases">
        <title>Description of Candidatus Tenderia electrophaga gen. nov, sp. nov., an Uncultivated Electroautotroph from a Biocathode Enrichment.</title>
        <authorList>
            <person name="Eddie B.J."/>
            <person name="Malanoski A.P."/>
            <person name="Wang Z."/>
            <person name="Hall R.J."/>
            <person name="Oh S.D."/>
            <person name="Heiner C."/>
            <person name="Lin B."/>
            <person name="Strycharz-Glaven S.M."/>
        </authorList>
    </citation>
    <scope>NUCLEOTIDE SEQUENCE [LARGE SCALE GENOMIC DNA]</scope>
    <source>
        <strain evidence="1">NRL1</strain>
    </source>
</reference>
<proteinExistence type="predicted"/>
<dbReference type="Proteomes" id="UP000055136">
    <property type="component" value="Chromosome"/>
</dbReference>
<name>A0A0S2TFG3_9GAMM</name>
<dbReference type="STRING" id="1748243.Tel_12330"/>
<dbReference type="AlphaFoldDB" id="A0A0S2TFG3"/>